<feature type="transmembrane region" description="Helical" evidence="2">
    <location>
        <begin position="82"/>
        <end position="104"/>
    </location>
</feature>
<dbReference type="VEuPathDB" id="FungiDB:BD410DRAFT_844031"/>
<sequence length="258" mass="28907">MIPSPLRARSIARYFSFSIEYISRFMMSACPYPSNICISHLACLVSPLFVYMIHLPLILPLSLHLPALHAHRHTVSHHARRAPLFALPVPLVALVIDTSLPTAFLSSRNRTARLVPLRRTRHRHTSSNSSLSLRISIAQPVPFVALVITTSLPAFLSSHNRIARLVPLRRTRHRHMSSNSILSLRISTARPVPLVALAIAMSPPTAFLSSHNRVVRLVPFRRTRHCHTSSNSSPPLRTPLRDLFPSSSSSSSRRFSTR</sequence>
<accession>A0A4Y7PNH2</accession>
<protein>
    <submittedName>
        <fullName evidence="3">Uncharacterized protein</fullName>
    </submittedName>
</protein>
<keyword evidence="4" id="KW-1185">Reference proteome</keyword>
<evidence type="ECO:0000313" key="3">
    <source>
        <dbReference type="EMBL" id="TDL16944.1"/>
    </source>
</evidence>
<evidence type="ECO:0000256" key="1">
    <source>
        <dbReference type="SAM" id="MobiDB-lite"/>
    </source>
</evidence>
<dbReference type="EMBL" id="ML170232">
    <property type="protein sequence ID" value="TDL16944.1"/>
    <property type="molecule type" value="Genomic_DNA"/>
</dbReference>
<name>A0A4Y7PNH2_9AGAM</name>
<evidence type="ECO:0000313" key="4">
    <source>
        <dbReference type="Proteomes" id="UP000294933"/>
    </source>
</evidence>
<dbReference type="AlphaFoldDB" id="A0A4Y7PNH2"/>
<organism evidence="3 4">
    <name type="scientific">Rickenella mellea</name>
    <dbReference type="NCBI Taxonomy" id="50990"/>
    <lineage>
        <taxon>Eukaryota</taxon>
        <taxon>Fungi</taxon>
        <taxon>Dikarya</taxon>
        <taxon>Basidiomycota</taxon>
        <taxon>Agaricomycotina</taxon>
        <taxon>Agaricomycetes</taxon>
        <taxon>Hymenochaetales</taxon>
        <taxon>Rickenellaceae</taxon>
        <taxon>Rickenella</taxon>
    </lineage>
</organism>
<feature type="region of interest" description="Disordered" evidence="1">
    <location>
        <begin position="225"/>
        <end position="258"/>
    </location>
</feature>
<dbReference type="Proteomes" id="UP000294933">
    <property type="component" value="Unassembled WGS sequence"/>
</dbReference>
<keyword evidence="2" id="KW-0472">Membrane</keyword>
<reference evidence="3 4" key="1">
    <citation type="submission" date="2018-06" db="EMBL/GenBank/DDBJ databases">
        <title>A transcriptomic atlas of mushroom development highlights an independent origin of complex multicellularity.</title>
        <authorList>
            <consortium name="DOE Joint Genome Institute"/>
            <person name="Krizsan K."/>
            <person name="Almasi E."/>
            <person name="Merenyi Z."/>
            <person name="Sahu N."/>
            <person name="Viragh M."/>
            <person name="Koszo T."/>
            <person name="Mondo S."/>
            <person name="Kiss B."/>
            <person name="Balint B."/>
            <person name="Kues U."/>
            <person name="Barry K."/>
            <person name="Hegedus J.C."/>
            <person name="Henrissat B."/>
            <person name="Johnson J."/>
            <person name="Lipzen A."/>
            <person name="Ohm R."/>
            <person name="Nagy I."/>
            <person name="Pangilinan J."/>
            <person name="Yan J."/>
            <person name="Xiong Y."/>
            <person name="Grigoriev I.V."/>
            <person name="Hibbett D.S."/>
            <person name="Nagy L.G."/>
        </authorList>
    </citation>
    <scope>NUCLEOTIDE SEQUENCE [LARGE SCALE GENOMIC DNA]</scope>
    <source>
        <strain evidence="3 4">SZMC22713</strain>
    </source>
</reference>
<keyword evidence="2" id="KW-1133">Transmembrane helix</keyword>
<proteinExistence type="predicted"/>
<gene>
    <name evidence="3" type="ORF">BD410DRAFT_844031</name>
</gene>
<keyword evidence="2" id="KW-0812">Transmembrane</keyword>
<evidence type="ECO:0000256" key="2">
    <source>
        <dbReference type="SAM" id="Phobius"/>
    </source>
</evidence>